<sequence>MLVGLAFVNPVKRWVNFSSEKKESSSAIKIVSFNIKAGLMGRDEVLNYLRAQDADVILLQEDGGMEYPTLKGYNRTKSNGILTILTKYHLSNEKLIFSEDESMNLQSGLQADIEIKGKTYRFVDVYLYPFQFEKKMVKLDGNSEDNEQKVKGVVRKLIPTFKKHQDQVRKISETIENSPYPVIVAGDFNSVPNSYEYYHLSDGLEDAFMTAGKGSATSFHDYKFPIRIDYVFYSKSLKAISYAVDRSVSISDHYPVVSRISLNDK</sequence>
<dbReference type="GO" id="GO:0004519">
    <property type="term" value="F:endonuclease activity"/>
    <property type="evidence" value="ECO:0007669"/>
    <property type="project" value="UniProtKB-KW"/>
</dbReference>
<gene>
    <name evidence="2" type="ORF">EG343_13650</name>
</gene>
<dbReference type="EMBL" id="CP033923">
    <property type="protein sequence ID" value="AZA93906.1"/>
    <property type="molecule type" value="Genomic_DNA"/>
</dbReference>
<dbReference type="CDD" id="cd09084">
    <property type="entry name" value="EEP-2"/>
    <property type="match status" value="1"/>
</dbReference>
<accession>A0AAD1DTJ2</accession>
<feature type="domain" description="Endonuclease/exonuclease/phosphatase" evidence="1">
    <location>
        <begin position="32"/>
        <end position="253"/>
    </location>
</feature>
<evidence type="ECO:0000313" key="3">
    <source>
        <dbReference type="Proteomes" id="UP000278288"/>
    </source>
</evidence>
<dbReference type="InterPro" id="IPR005135">
    <property type="entry name" value="Endo/exonuclease/phosphatase"/>
</dbReference>
<dbReference type="SUPFAM" id="SSF56219">
    <property type="entry name" value="DNase I-like"/>
    <property type="match status" value="1"/>
</dbReference>
<dbReference type="InterPro" id="IPR036691">
    <property type="entry name" value="Endo/exonu/phosph_ase_sf"/>
</dbReference>
<name>A0AAD1DTJ2_CHRNA</name>
<evidence type="ECO:0000259" key="1">
    <source>
        <dbReference type="Pfam" id="PF03372"/>
    </source>
</evidence>
<keyword evidence="3" id="KW-1185">Reference proteome</keyword>
<dbReference type="Pfam" id="PF03372">
    <property type="entry name" value="Exo_endo_phos"/>
    <property type="match status" value="1"/>
</dbReference>
<dbReference type="PANTHER" id="PTHR14859:SF1">
    <property type="entry name" value="PGAP2-INTERACTING PROTEIN"/>
    <property type="match status" value="1"/>
</dbReference>
<organism evidence="2 3">
    <name type="scientific">Chryseobacterium nakagawai</name>
    <dbReference type="NCBI Taxonomy" id="1241982"/>
    <lineage>
        <taxon>Bacteria</taxon>
        <taxon>Pseudomonadati</taxon>
        <taxon>Bacteroidota</taxon>
        <taxon>Flavobacteriia</taxon>
        <taxon>Flavobacteriales</taxon>
        <taxon>Weeksellaceae</taxon>
        <taxon>Chryseobacterium group</taxon>
        <taxon>Chryseobacterium</taxon>
    </lineage>
</organism>
<proteinExistence type="predicted"/>
<protein>
    <submittedName>
        <fullName evidence="2">AP endonuclease</fullName>
    </submittedName>
</protein>
<dbReference type="AlphaFoldDB" id="A0AAD1DTJ2"/>
<dbReference type="KEGG" id="cnk:EG343_13650"/>
<reference evidence="2 3" key="1">
    <citation type="submission" date="2018-11" db="EMBL/GenBank/DDBJ databases">
        <title>Proposal to divide the Flavobacteriaceae and reorganize its genera based on Amino Acid Identity values calculated from whole genome sequences.</title>
        <authorList>
            <person name="Nicholson A.C."/>
            <person name="Gulvik C.A."/>
            <person name="Whitney A.M."/>
            <person name="Humrighouse B.W."/>
            <person name="Bell M."/>
            <person name="Holmes B."/>
            <person name="Steigerwalt A.G."/>
            <person name="Villarma A."/>
            <person name="Sheth M."/>
            <person name="Batra D."/>
            <person name="Pryor J."/>
            <person name="Bernardet J.-F."/>
            <person name="Hugo C."/>
            <person name="Kampfer P."/>
            <person name="Newman J."/>
            <person name="McQuiston J.R."/>
        </authorList>
    </citation>
    <scope>NUCLEOTIDE SEQUENCE [LARGE SCALE GENOMIC DNA]</scope>
    <source>
        <strain evidence="2 3">G0041</strain>
    </source>
</reference>
<dbReference type="Proteomes" id="UP000278288">
    <property type="component" value="Chromosome"/>
</dbReference>
<dbReference type="Gene3D" id="3.60.10.10">
    <property type="entry name" value="Endonuclease/exonuclease/phosphatase"/>
    <property type="match status" value="1"/>
</dbReference>
<keyword evidence="2" id="KW-0378">Hydrolase</keyword>
<evidence type="ECO:0000313" key="2">
    <source>
        <dbReference type="EMBL" id="AZA93906.1"/>
    </source>
</evidence>
<keyword evidence="2" id="KW-0255">Endonuclease</keyword>
<dbReference type="InterPro" id="IPR051916">
    <property type="entry name" value="GPI-anchor_lipid_remodeler"/>
</dbReference>
<dbReference type="GO" id="GO:0006506">
    <property type="term" value="P:GPI anchor biosynthetic process"/>
    <property type="evidence" value="ECO:0007669"/>
    <property type="project" value="TreeGrafter"/>
</dbReference>
<dbReference type="GO" id="GO:0016020">
    <property type="term" value="C:membrane"/>
    <property type="evidence" value="ECO:0007669"/>
    <property type="project" value="GOC"/>
</dbReference>
<keyword evidence="2" id="KW-0540">Nuclease</keyword>
<dbReference type="PANTHER" id="PTHR14859">
    <property type="entry name" value="CALCOFLUOR WHITE HYPERSENSITIVE PROTEIN PRECURSOR"/>
    <property type="match status" value="1"/>
</dbReference>